<feature type="domain" description="Nudix hydrolase" evidence="7">
    <location>
        <begin position="35"/>
        <end position="168"/>
    </location>
</feature>
<dbReference type="InterPro" id="IPR015797">
    <property type="entry name" value="NUDIX_hydrolase-like_dom_sf"/>
</dbReference>
<dbReference type="CTD" id="8233919"/>
<evidence type="ECO:0000256" key="4">
    <source>
        <dbReference type="ARBA" id="ARBA00022801"/>
    </source>
</evidence>
<protein>
    <submittedName>
        <fullName evidence="8">Nucleoside diphosphate-linked moiety X motif 8, putative</fullName>
    </submittedName>
</protein>
<dbReference type="HOGENOM" id="CLU_040940_6_0_1"/>
<comment type="cofactor">
    <cofactor evidence="2">
        <name>Mg(2+)</name>
        <dbReference type="ChEBI" id="CHEBI:18420"/>
    </cofactor>
</comment>
<dbReference type="EMBL" id="DS235088">
    <property type="protein sequence ID" value="EEB11616.1"/>
    <property type="molecule type" value="Genomic_DNA"/>
</dbReference>
<dbReference type="GO" id="GO:0046872">
    <property type="term" value="F:metal ion binding"/>
    <property type="evidence" value="ECO:0007669"/>
    <property type="project" value="UniProtKB-KW"/>
</dbReference>
<dbReference type="Gene3D" id="3.90.79.10">
    <property type="entry name" value="Nucleoside Triphosphate Pyrophosphohydrolase"/>
    <property type="match status" value="1"/>
</dbReference>
<dbReference type="STRING" id="121224.E0VE10"/>
<evidence type="ECO:0000256" key="6">
    <source>
        <dbReference type="ARBA" id="ARBA00023211"/>
    </source>
</evidence>
<dbReference type="KEGG" id="phu:Phum_PHUM127670"/>
<keyword evidence="4" id="KW-0378">Hydrolase</keyword>
<dbReference type="Proteomes" id="UP000009046">
    <property type="component" value="Unassembled WGS sequence"/>
</dbReference>
<evidence type="ECO:0000259" key="7">
    <source>
        <dbReference type="PROSITE" id="PS51462"/>
    </source>
</evidence>
<keyword evidence="10" id="KW-1185">Reference proteome</keyword>
<dbReference type="GeneID" id="8233919"/>
<dbReference type="RefSeq" id="XP_002424354.1">
    <property type="nucleotide sequence ID" value="XM_002424309.1"/>
</dbReference>
<reference evidence="9" key="3">
    <citation type="submission" date="2020-05" db="UniProtKB">
        <authorList>
            <consortium name="EnsemblMetazoa"/>
        </authorList>
    </citation>
    <scope>IDENTIFICATION</scope>
    <source>
        <strain evidence="9">USDA</strain>
    </source>
</reference>
<dbReference type="VEuPathDB" id="VectorBase:PHUM127670"/>
<dbReference type="OMA" id="HYRIWGI"/>
<name>E0VE10_PEDHC</name>
<sequence length="225" mass="25478">MEFNDSYNVLSDLNKNNCINLLRKSDPINKGIKGSKREAAVLVPMCVINNELSLLYIVRALSLNLNGGEVAFPGGIREESDGSLKETALRETYEEIGLPPQTVDIWERGPQIYRRHLVITPYLGFVKDLNLVSLQINSNEVSVIFTATLKELCDSKNFRTTQFRWGKTHVYKTPVYLGTTKRIWGLTAVITHMILSALVPDVYKKNIKYESGFSKILGIKKLNKR</sequence>
<dbReference type="eggNOG" id="KOG3069">
    <property type="taxonomic scope" value="Eukaryota"/>
</dbReference>
<dbReference type="InParanoid" id="E0VE10"/>
<dbReference type="EMBL" id="AAZO01001493">
    <property type="status" value="NOT_ANNOTATED_CDS"/>
    <property type="molecule type" value="Genomic_DNA"/>
</dbReference>
<accession>E0VE10</accession>
<dbReference type="CDD" id="cd03426">
    <property type="entry name" value="NUDIX_CoAse_Nudt7"/>
    <property type="match status" value="1"/>
</dbReference>
<dbReference type="PANTHER" id="PTHR12992">
    <property type="entry name" value="NUDIX HYDROLASE"/>
    <property type="match status" value="1"/>
</dbReference>
<dbReference type="Pfam" id="PF00293">
    <property type="entry name" value="NUDIX"/>
    <property type="match status" value="1"/>
</dbReference>
<keyword evidence="5" id="KW-0460">Magnesium</keyword>
<keyword evidence="6" id="KW-0464">Manganese</keyword>
<organism>
    <name type="scientific">Pediculus humanus subsp. corporis</name>
    <name type="common">Body louse</name>
    <dbReference type="NCBI Taxonomy" id="121224"/>
    <lineage>
        <taxon>Eukaryota</taxon>
        <taxon>Metazoa</taxon>
        <taxon>Ecdysozoa</taxon>
        <taxon>Arthropoda</taxon>
        <taxon>Hexapoda</taxon>
        <taxon>Insecta</taxon>
        <taxon>Pterygota</taxon>
        <taxon>Neoptera</taxon>
        <taxon>Paraneoptera</taxon>
        <taxon>Psocodea</taxon>
        <taxon>Troctomorpha</taxon>
        <taxon>Phthiraptera</taxon>
        <taxon>Anoplura</taxon>
        <taxon>Pediculidae</taxon>
        <taxon>Pediculus</taxon>
    </lineage>
</organism>
<evidence type="ECO:0000256" key="2">
    <source>
        <dbReference type="ARBA" id="ARBA00001946"/>
    </source>
</evidence>
<dbReference type="PANTHER" id="PTHR12992:SF11">
    <property type="entry name" value="MITOCHONDRIAL COENZYME A DIPHOSPHATASE NUDT8"/>
    <property type="match status" value="1"/>
</dbReference>
<dbReference type="PROSITE" id="PS51462">
    <property type="entry name" value="NUDIX"/>
    <property type="match status" value="1"/>
</dbReference>
<evidence type="ECO:0000313" key="9">
    <source>
        <dbReference type="EnsemblMetazoa" id="PHUM127670-PA"/>
    </source>
</evidence>
<evidence type="ECO:0000313" key="10">
    <source>
        <dbReference type="Proteomes" id="UP000009046"/>
    </source>
</evidence>
<dbReference type="InterPro" id="IPR045121">
    <property type="entry name" value="CoAse"/>
</dbReference>
<dbReference type="EnsemblMetazoa" id="PHUM127670-RA">
    <property type="protein sequence ID" value="PHUM127670-PA"/>
    <property type="gene ID" value="PHUM127670"/>
</dbReference>
<reference evidence="8" key="1">
    <citation type="submission" date="2007-04" db="EMBL/GenBank/DDBJ databases">
        <title>Annotation of Pediculus humanus corporis strain USDA.</title>
        <authorList>
            <person name="Kirkness E."/>
            <person name="Hannick L."/>
            <person name="Hass B."/>
            <person name="Bruggner R."/>
            <person name="Lawson D."/>
            <person name="Bidwell S."/>
            <person name="Joardar V."/>
            <person name="Caler E."/>
            <person name="Walenz B."/>
            <person name="Inman J."/>
            <person name="Schobel S."/>
            <person name="Galinsky K."/>
            <person name="Amedeo P."/>
            <person name="Strausberg R."/>
        </authorList>
    </citation>
    <scope>NUCLEOTIDE SEQUENCE</scope>
    <source>
        <strain evidence="8">USDA</strain>
    </source>
</reference>
<evidence type="ECO:0000256" key="1">
    <source>
        <dbReference type="ARBA" id="ARBA00001936"/>
    </source>
</evidence>
<keyword evidence="3" id="KW-0479">Metal-binding</keyword>
<dbReference type="AlphaFoldDB" id="E0VE10"/>
<evidence type="ECO:0000313" key="8">
    <source>
        <dbReference type="EMBL" id="EEB11616.1"/>
    </source>
</evidence>
<dbReference type="FunCoup" id="E0VE10">
    <property type="interactions" value="166"/>
</dbReference>
<proteinExistence type="predicted"/>
<dbReference type="OrthoDB" id="206213at2759"/>
<gene>
    <name evidence="9" type="primary">8233919</name>
    <name evidence="8" type="ORF">Phum_PHUM127670</name>
</gene>
<reference evidence="8" key="2">
    <citation type="submission" date="2007-04" db="EMBL/GenBank/DDBJ databases">
        <title>The genome of the human body louse.</title>
        <authorList>
            <consortium name="The Human Body Louse Genome Consortium"/>
            <person name="Kirkness E."/>
            <person name="Walenz B."/>
            <person name="Hass B."/>
            <person name="Bruggner R."/>
            <person name="Strausberg R."/>
        </authorList>
    </citation>
    <scope>NUCLEOTIDE SEQUENCE</scope>
    <source>
        <strain evidence="8">USDA</strain>
    </source>
</reference>
<evidence type="ECO:0000256" key="5">
    <source>
        <dbReference type="ARBA" id="ARBA00022842"/>
    </source>
</evidence>
<dbReference type="GO" id="GO:0010945">
    <property type="term" value="F:coenzyme A diphosphatase activity"/>
    <property type="evidence" value="ECO:0007669"/>
    <property type="project" value="InterPro"/>
</dbReference>
<comment type="cofactor">
    <cofactor evidence="1">
        <name>Mn(2+)</name>
        <dbReference type="ChEBI" id="CHEBI:29035"/>
    </cofactor>
</comment>
<evidence type="ECO:0000256" key="3">
    <source>
        <dbReference type="ARBA" id="ARBA00022723"/>
    </source>
</evidence>
<dbReference type="SUPFAM" id="SSF55811">
    <property type="entry name" value="Nudix"/>
    <property type="match status" value="1"/>
</dbReference>
<dbReference type="InterPro" id="IPR000086">
    <property type="entry name" value="NUDIX_hydrolase_dom"/>
</dbReference>